<evidence type="ECO:0000313" key="1">
    <source>
        <dbReference type="EMBL" id="MEJ5197131.1"/>
    </source>
</evidence>
<accession>A0AB35Y8A8</accession>
<comment type="caution">
    <text evidence="1">The sequence shown here is derived from an EMBL/GenBank/DDBJ whole genome shotgun (WGS) entry which is preliminary data.</text>
</comment>
<dbReference type="AlphaFoldDB" id="A0AB35Y8A8"/>
<evidence type="ECO:0008006" key="3">
    <source>
        <dbReference type="Google" id="ProtNLM"/>
    </source>
</evidence>
<protein>
    <recommendedName>
        <fullName evidence="3">Antitoxin</fullName>
    </recommendedName>
</protein>
<dbReference type="Proteomes" id="UP001373196">
    <property type="component" value="Unassembled WGS sequence"/>
</dbReference>
<gene>
    <name evidence="1" type="ORF">WF834_13340</name>
</gene>
<reference evidence="1" key="1">
    <citation type="submission" date="2024-03" db="EMBL/GenBank/DDBJ databases">
        <authorList>
            <person name="Plomp N."/>
            <person name="Harmsen H.J."/>
        </authorList>
    </citation>
    <scope>NUCLEOTIDE SEQUENCE</scope>
    <source>
        <strain evidence="1">HTF-128</strain>
    </source>
</reference>
<organism evidence="1 2">
    <name type="scientific">Faecalibacterium wellingii</name>
    <dbReference type="NCBI Taxonomy" id="2929491"/>
    <lineage>
        <taxon>Bacteria</taxon>
        <taxon>Bacillati</taxon>
        <taxon>Bacillota</taxon>
        <taxon>Clostridia</taxon>
        <taxon>Eubacteriales</taxon>
        <taxon>Oscillospiraceae</taxon>
        <taxon>Faecalibacterium</taxon>
    </lineage>
</organism>
<evidence type="ECO:0000313" key="2">
    <source>
        <dbReference type="Proteomes" id="UP001373196"/>
    </source>
</evidence>
<sequence length="107" mass="12343">MTRFDYVLPTDIGTLEGAVEDAVNLLSIFSEWFEESHKVMQLDRSHTADDLATIWADAPKYDSLLSSVFFNLTDLQKTLKAESDRQYQEWLKQRAAENNTPVNEKEN</sequence>
<dbReference type="RefSeq" id="WP_339396276.1">
    <property type="nucleotide sequence ID" value="NZ_JBBFGL010000018.1"/>
</dbReference>
<name>A0AB35Y8A8_9FIRM</name>
<proteinExistence type="predicted"/>
<dbReference type="EMBL" id="JBBFGL010000018">
    <property type="protein sequence ID" value="MEJ5197131.1"/>
    <property type="molecule type" value="Genomic_DNA"/>
</dbReference>